<dbReference type="EMBL" id="SOML01000004">
    <property type="protein sequence ID" value="TFD96676.1"/>
    <property type="molecule type" value="Genomic_DNA"/>
</dbReference>
<accession>A0A4Y8L845</accession>
<dbReference type="Proteomes" id="UP000297861">
    <property type="component" value="Unassembled WGS sequence"/>
</dbReference>
<organism evidence="1 2">
    <name type="scientific">Dysgonomonas capnocytophagoides</name>
    <dbReference type="NCBI Taxonomy" id="45254"/>
    <lineage>
        <taxon>Bacteria</taxon>
        <taxon>Pseudomonadati</taxon>
        <taxon>Bacteroidota</taxon>
        <taxon>Bacteroidia</taxon>
        <taxon>Bacteroidales</taxon>
        <taxon>Dysgonomonadaceae</taxon>
        <taxon>Dysgonomonas</taxon>
    </lineage>
</organism>
<dbReference type="RefSeq" id="WP_134435999.1">
    <property type="nucleotide sequence ID" value="NZ_SOML01000004.1"/>
</dbReference>
<gene>
    <name evidence="1" type="ORF">E2605_07605</name>
</gene>
<protein>
    <submittedName>
        <fullName evidence="1">Uncharacterized protein</fullName>
    </submittedName>
</protein>
<sequence>MKSLIEVFRMEEVSKETRVKIIIKLGRAINDQYGANITEGIVFELVSILDPENPILKDERYSKAK</sequence>
<name>A0A4Y8L845_9BACT</name>
<reference evidence="1 2" key="1">
    <citation type="submission" date="2019-03" db="EMBL/GenBank/DDBJ databases">
        <title>San Antonio Military Medical Center submission to MRSN (WRAIR), pending publication.</title>
        <authorList>
            <person name="Blyth D.M."/>
            <person name="Mccarthy S.L."/>
            <person name="Schall S.E."/>
            <person name="Stam J.A."/>
            <person name="Ong A.C."/>
            <person name="Mcgann P.T."/>
        </authorList>
    </citation>
    <scope>NUCLEOTIDE SEQUENCE [LARGE SCALE GENOMIC DNA]</scope>
    <source>
        <strain evidence="1 2">MRSN571793</strain>
    </source>
</reference>
<evidence type="ECO:0000313" key="1">
    <source>
        <dbReference type="EMBL" id="TFD96676.1"/>
    </source>
</evidence>
<proteinExistence type="predicted"/>
<dbReference type="AlphaFoldDB" id="A0A4Y8L845"/>
<keyword evidence="2" id="KW-1185">Reference proteome</keyword>
<evidence type="ECO:0000313" key="2">
    <source>
        <dbReference type="Proteomes" id="UP000297861"/>
    </source>
</evidence>
<comment type="caution">
    <text evidence="1">The sequence shown here is derived from an EMBL/GenBank/DDBJ whole genome shotgun (WGS) entry which is preliminary data.</text>
</comment>